<keyword evidence="1" id="KW-0812">Transmembrane</keyword>
<protein>
    <submittedName>
        <fullName evidence="2">Uncharacterized protein</fullName>
    </submittedName>
</protein>
<accession>D2R1N8</accession>
<evidence type="ECO:0000256" key="1">
    <source>
        <dbReference type="SAM" id="Phobius"/>
    </source>
</evidence>
<sequence length="35" mass="3732">MSVDLTNVALGLVFLAVWGIVAQICASGKRVETRN</sequence>
<keyword evidence="3" id="KW-1185">Reference proteome</keyword>
<dbReference type="KEGG" id="psl:Psta_2083"/>
<dbReference type="Proteomes" id="UP000001887">
    <property type="component" value="Chromosome"/>
</dbReference>
<gene>
    <name evidence="2" type="ordered locus">Psta_2083</name>
</gene>
<dbReference type="EMBL" id="CP001848">
    <property type="protein sequence ID" value="ADB16757.1"/>
    <property type="molecule type" value="Genomic_DNA"/>
</dbReference>
<dbReference type="AlphaFoldDB" id="D2R1N8"/>
<reference evidence="2 3" key="1">
    <citation type="journal article" date="2009" name="Stand. Genomic Sci.">
        <title>Complete genome sequence of Pirellula staleyi type strain (ATCC 27377).</title>
        <authorList>
            <person name="Clum A."/>
            <person name="Tindall B.J."/>
            <person name="Sikorski J."/>
            <person name="Ivanova N."/>
            <person name="Mavrommatis K."/>
            <person name="Lucas S."/>
            <person name="Glavina del Rio T."/>
            <person name="Nolan M."/>
            <person name="Chen F."/>
            <person name="Tice H."/>
            <person name="Pitluck S."/>
            <person name="Cheng J.F."/>
            <person name="Chertkov O."/>
            <person name="Brettin T."/>
            <person name="Han C."/>
            <person name="Detter J.C."/>
            <person name="Kuske C."/>
            <person name="Bruce D."/>
            <person name="Goodwin L."/>
            <person name="Ovchinikova G."/>
            <person name="Pati A."/>
            <person name="Mikhailova N."/>
            <person name="Chen A."/>
            <person name="Palaniappan K."/>
            <person name="Land M."/>
            <person name="Hauser L."/>
            <person name="Chang Y.J."/>
            <person name="Jeffries C.D."/>
            <person name="Chain P."/>
            <person name="Rohde M."/>
            <person name="Goker M."/>
            <person name="Bristow J."/>
            <person name="Eisen J.A."/>
            <person name="Markowitz V."/>
            <person name="Hugenholtz P."/>
            <person name="Kyrpides N.C."/>
            <person name="Klenk H.P."/>
            <person name="Lapidus A."/>
        </authorList>
    </citation>
    <scope>NUCLEOTIDE SEQUENCE [LARGE SCALE GENOMIC DNA]</scope>
    <source>
        <strain evidence="3">ATCC 27377 / DSM 6068 / ICPB 4128</strain>
    </source>
</reference>
<dbReference type="HOGENOM" id="CLU_3366458_0_0_0"/>
<proteinExistence type="predicted"/>
<feature type="transmembrane region" description="Helical" evidence="1">
    <location>
        <begin position="6"/>
        <end position="26"/>
    </location>
</feature>
<evidence type="ECO:0000313" key="3">
    <source>
        <dbReference type="Proteomes" id="UP000001887"/>
    </source>
</evidence>
<keyword evidence="1" id="KW-1133">Transmembrane helix</keyword>
<organism evidence="2 3">
    <name type="scientific">Pirellula staleyi (strain ATCC 27377 / DSM 6068 / ICPB 4128)</name>
    <name type="common">Pirella staleyi</name>
    <dbReference type="NCBI Taxonomy" id="530564"/>
    <lineage>
        <taxon>Bacteria</taxon>
        <taxon>Pseudomonadati</taxon>
        <taxon>Planctomycetota</taxon>
        <taxon>Planctomycetia</taxon>
        <taxon>Pirellulales</taxon>
        <taxon>Pirellulaceae</taxon>
        <taxon>Pirellula</taxon>
    </lineage>
</organism>
<keyword evidence="1" id="KW-0472">Membrane</keyword>
<evidence type="ECO:0000313" key="2">
    <source>
        <dbReference type="EMBL" id="ADB16757.1"/>
    </source>
</evidence>
<name>D2R1N8_PIRSD</name>